<accession>A0A9D1P8T3</accession>
<proteinExistence type="predicted"/>
<name>A0A9D1P8T3_9FIRM</name>
<dbReference type="EMBL" id="DVOT01000172">
    <property type="protein sequence ID" value="HIV28251.1"/>
    <property type="molecule type" value="Genomic_DNA"/>
</dbReference>
<reference evidence="2" key="2">
    <citation type="journal article" date="2021" name="PeerJ">
        <title>Extensive microbial diversity within the chicken gut microbiome revealed by metagenomics and culture.</title>
        <authorList>
            <person name="Gilroy R."/>
            <person name="Ravi A."/>
            <person name="Getino M."/>
            <person name="Pursley I."/>
            <person name="Horton D.L."/>
            <person name="Alikhan N.F."/>
            <person name="Baker D."/>
            <person name="Gharbi K."/>
            <person name="Hall N."/>
            <person name="Watson M."/>
            <person name="Adriaenssens E.M."/>
            <person name="Foster-Nyarko E."/>
            <person name="Jarju S."/>
            <person name="Secka A."/>
            <person name="Antonio M."/>
            <person name="Oren A."/>
            <person name="Chaudhuri R.R."/>
            <person name="La Ragione R."/>
            <person name="Hildebrand F."/>
            <person name="Pallen M.J."/>
        </authorList>
    </citation>
    <scope>NUCLEOTIDE SEQUENCE</scope>
    <source>
        <strain evidence="2">CHK183-6373</strain>
    </source>
</reference>
<evidence type="ECO:0000256" key="1">
    <source>
        <dbReference type="SAM" id="SignalP"/>
    </source>
</evidence>
<sequence>MKKLALILAVLFLFSTPALATSVDDLISELESELTAVPDLSGAFGSVGEAQGEVFATGVITGEGTLYEDDGIGSAGADLLLLQQGFSASAVLVAQRAGTLYVRGAASVLILPQIIPGQTLVIVGGESAASPTPTPAPVVYNAVSLNIGGVTSTLEQSTGTSTSVSLDASFSGEAAQFVIGLPLSLTTNGTITPQSAANATDSYPYLSYIDESGTEWYALAWSRPTGVAPDLSIEYVIEREPSEAADFAITIELAQDGEYRGHFQATLVNTKDTSQTLALSGAFHFNAPMS</sequence>
<feature type="chain" id="PRO_5039237955" evidence="1">
    <location>
        <begin position="21"/>
        <end position="290"/>
    </location>
</feature>
<gene>
    <name evidence="2" type="ORF">IAA64_09780</name>
</gene>
<keyword evidence="1" id="KW-0732">Signal</keyword>
<reference evidence="2" key="1">
    <citation type="submission" date="2020-10" db="EMBL/GenBank/DDBJ databases">
        <authorList>
            <person name="Gilroy R."/>
        </authorList>
    </citation>
    <scope>NUCLEOTIDE SEQUENCE</scope>
    <source>
        <strain evidence="2">CHK183-6373</strain>
    </source>
</reference>
<comment type="caution">
    <text evidence="2">The sequence shown here is derived from an EMBL/GenBank/DDBJ whole genome shotgun (WGS) entry which is preliminary data.</text>
</comment>
<evidence type="ECO:0000313" key="3">
    <source>
        <dbReference type="Proteomes" id="UP000886884"/>
    </source>
</evidence>
<dbReference type="AlphaFoldDB" id="A0A9D1P8T3"/>
<evidence type="ECO:0000313" key="2">
    <source>
        <dbReference type="EMBL" id="HIV28251.1"/>
    </source>
</evidence>
<feature type="signal peptide" evidence="1">
    <location>
        <begin position="1"/>
        <end position="20"/>
    </location>
</feature>
<organism evidence="2 3">
    <name type="scientific">Candidatus Ornithocaccomicrobium faecavium</name>
    <dbReference type="NCBI Taxonomy" id="2840890"/>
    <lineage>
        <taxon>Bacteria</taxon>
        <taxon>Bacillati</taxon>
        <taxon>Bacillota</taxon>
        <taxon>Clostridia</taxon>
        <taxon>Candidatus Ornithocaccomicrobium</taxon>
    </lineage>
</organism>
<protein>
    <submittedName>
        <fullName evidence="2">Uncharacterized protein</fullName>
    </submittedName>
</protein>
<dbReference type="Proteomes" id="UP000886884">
    <property type="component" value="Unassembled WGS sequence"/>
</dbReference>